<feature type="region of interest" description="Disordered" evidence="1">
    <location>
        <begin position="476"/>
        <end position="495"/>
    </location>
</feature>
<accession>A0A4Y8KMQ9</accession>
<evidence type="ECO:0000313" key="4">
    <source>
        <dbReference type="Proteomes" id="UP000298218"/>
    </source>
</evidence>
<keyword evidence="3" id="KW-0540">Nuclease</keyword>
<dbReference type="OrthoDB" id="5177627at2"/>
<comment type="caution">
    <text evidence="3">The sequence shown here is derived from an EMBL/GenBank/DDBJ whole genome shotgun (WGS) entry which is preliminary data.</text>
</comment>
<sequence length="495" mass="52156">MFTTVKSGAEMVALLLQAGELVTAALAGVQFSLLDDDDALSVMGALEAVGRRVDGGRISSAANVAFRADSGLGHDSLAWKNGCRGKFELITGVTRISSSEAKRRMRLGGTITGVSSATSGLVGQVMPVRHPAVADSLAAGELGIDAADVIVTALEQISTRVAPDDLDRAERALVASATGAITPETEGLPGAGIAFSADLIRAQAHEWAAMLDPDGAAPSDDKTAAKSTFGFGLLRDGLYPLRGGVTPDLRGVMNGVFNTFLSAHAAPAFPSAEDQARLEAGELIPGAEEAVDDRTGGEKCADILRAVFEKTARDPKTPTMGGAAPVVMVHVNARDLKNGRGVGWIDGVDAPISLRSVNQRLCAGGYQQVIIGDDDGHVLHLGAKERFFSPAQRRAIAARDGGCIIPGCKIAAAWCEVHHVIPWQSHGLTDVENGVLLCWFHHHTIDTAGWDIQMINGRPHLRGPVLFDPTRTWRPAATHRANTPSADPPWLRSRQ</sequence>
<proteinExistence type="predicted"/>
<dbReference type="Proteomes" id="UP000298218">
    <property type="component" value="Unassembled WGS sequence"/>
</dbReference>
<keyword evidence="3" id="KW-0378">Hydrolase</keyword>
<evidence type="ECO:0000256" key="1">
    <source>
        <dbReference type="SAM" id="MobiDB-lite"/>
    </source>
</evidence>
<name>A0A4Y8KMQ9_9MICO</name>
<keyword evidence="4" id="KW-1185">Reference proteome</keyword>
<dbReference type="SMART" id="SM00507">
    <property type="entry name" value="HNHc"/>
    <property type="match status" value="1"/>
</dbReference>
<gene>
    <name evidence="3" type="ORF">E3T53_09905</name>
</gene>
<dbReference type="InterPro" id="IPR003615">
    <property type="entry name" value="HNH_nuc"/>
</dbReference>
<dbReference type="EMBL" id="SOHQ01000028">
    <property type="protein sequence ID" value="TFD78495.1"/>
    <property type="molecule type" value="Genomic_DNA"/>
</dbReference>
<keyword evidence="3" id="KW-0255">Endonuclease</keyword>
<dbReference type="InterPro" id="IPR003870">
    <property type="entry name" value="DUF222"/>
</dbReference>
<reference evidence="3 4" key="1">
    <citation type="submission" date="2019-03" db="EMBL/GenBank/DDBJ databases">
        <title>Genomics of glacier-inhabiting Cryobacterium strains.</title>
        <authorList>
            <person name="Liu Q."/>
            <person name="Xin Y.-H."/>
        </authorList>
    </citation>
    <scope>NUCLEOTIDE SEQUENCE [LARGE SCALE GENOMIC DNA]</scope>
    <source>
        <strain evidence="3 4">CGMCC 1.4292</strain>
    </source>
</reference>
<dbReference type="Pfam" id="PF13391">
    <property type="entry name" value="HNH_2"/>
    <property type="match status" value="1"/>
</dbReference>
<evidence type="ECO:0000313" key="3">
    <source>
        <dbReference type="EMBL" id="TFD78495.1"/>
    </source>
</evidence>
<evidence type="ECO:0000259" key="2">
    <source>
        <dbReference type="SMART" id="SM00507"/>
    </source>
</evidence>
<dbReference type="CDD" id="cd00085">
    <property type="entry name" value="HNHc"/>
    <property type="match status" value="1"/>
</dbReference>
<feature type="domain" description="HNH nuclease" evidence="2">
    <location>
        <begin position="391"/>
        <end position="443"/>
    </location>
</feature>
<organism evidence="3 4">
    <name type="scientific">Cryobacterium psychrophilum</name>
    <dbReference type="NCBI Taxonomy" id="41988"/>
    <lineage>
        <taxon>Bacteria</taxon>
        <taxon>Bacillati</taxon>
        <taxon>Actinomycetota</taxon>
        <taxon>Actinomycetes</taxon>
        <taxon>Micrococcales</taxon>
        <taxon>Microbacteriaceae</taxon>
        <taxon>Cryobacterium</taxon>
    </lineage>
</organism>
<dbReference type="AlphaFoldDB" id="A0A4Y8KMQ9"/>
<dbReference type="Pfam" id="PF02720">
    <property type="entry name" value="DUF222"/>
    <property type="match status" value="1"/>
</dbReference>
<dbReference type="RefSeq" id="WP_134174273.1">
    <property type="nucleotide sequence ID" value="NZ_SODI01000001.1"/>
</dbReference>
<dbReference type="Gene3D" id="1.10.30.50">
    <property type="match status" value="1"/>
</dbReference>
<protein>
    <submittedName>
        <fullName evidence="3">HNH endonuclease</fullName>
    </submittedName>
</protein>
<dbReference type="GO" id="GO:0004519">
    <property type="term" value="F:endonuclease activity"/>
    <property type="evidence" value="ECO:0007669"/>
    <property type="project" value="UniProtKB-KW"/>
</dbReference>